<dbReference type="InterPro" id="IPR045540">
    <property type="entry name" value="YegS/DAGK_C"/>
</dbReference>
<dbReference type="Gene3D" id="3.40.50.10330">
    <property type="entry name" value="Probable inorganic polyphosphate/atp-NAD kinase, domain 1"/>
    <property type="match status" value="1"/>
</dbReference>
<keyword evidence="11" id="KW-0594">Phospholipid biosynthesis</keyword>
<keyword evidence="15" id="KW-1185">Reference proteome</keyword>
<dbReference type="AlphaFoldDB" id="A0A346AZS4"/>
<keyword evidence="10" id="KW-0443">Lipid metabolism</keyword>
<dbReference type="Gene3D" id="2.60.200.40">
    <property type="match status" value="1"/>
</dbReference>
<evidence type="ECO:0000259" key="13">
    <source>
        <dbReference type="PROSITE" id="PS50146"/>
    </source>
</evidence>
<keyword evidence="6" id="KW-0547">Nucleotide-binding</keyword>
<keyword evidence="7 14" id="KW-0418">Kinase</keyword>
<evidence type="ECO:0000256" key="10">
    <source>
        <dbReference type="ARBA" id="ARBA00023098"/>
    </source>
</evidence>
<protein>
    <submittedName>
        <fullName evidence="14">Diacylglycerol kinase family lipid kinase</fullName>
    </submittedName>
</protein>
<dbReference type="Proteomes" id="UP000254337">
    <property type="component" value="Chromosome"/>
</dbReference>
<evidence type="ECO:0000256" key="3">
    <source>
        <dbReference type="ARBA" id="ARBA00022516"/>
    </source>
</evidence>
<dbReference type="OrthoDB" id="142078at2"/>
<evidence type="ECO:0000256" key="12">
    <source>
        <dbReference type="ARBA" id="ARBA00023264"/>
    </source>
</evidence>
<keyword evidence="4" id="KW-0808">Transferase</keyword>
<evidence type="ECO:0000256" key="11">
    <source>
        <dbReference type="ARBA" id="ARBA00023209"/>
    </source>
</evidence>
<dbReference type="KEGG" id="meg:DKB62_07220"/>
<dbReference type="PROSITE" id="PS50146">
    <property type="entry name" value="DAGK"/>
    <property type="match status" value="1"/>
</dbReference>
<keyword evidence="8" id="KW-0067">ATP-binding</keyword>
<gene>
    <name evidence="14" type="ORF">DKB62_07220</name>
</gene>
<keyword evidence="3" id="KW-0444">Lipid biosynthesis</keyword>
<dbReference type="NCBIfam" id="TIGR00147">
    <property type="entry name" value="YegS/Rv2252/BmrU family lipid kinase"/>
    <property type="match status" value="1"/>
</dbReference>
<reference evidence="14 15" key="1">
    <citation type="submission" date="2018-05" db="EMBL/GenBank/DDBJ databases">
        <title>Complete genome sequence of Megasphaera sp. AJH120T, isolated from the ceca of a chicken.</title>
        <authorList>
            <person name="Maki J."/>
            <person name="Looft T."/>
        </authorList>
    </citation>
    <scope>NUCLEOTIDE SEQUENCE [LARGE SCALE GENOMIC DNA]</scope>
    <source>
        <strain evidence="14 15">AJH120</strain>
    </source>
</reference>
<comment type="cofactor">
    <cofactor evidence="1">
        <name>Mg(2+)</name>
        <dbReference type="ChEBI" id="CHEBI:18420"/>
    </cofactor>
</comment>
<evidence type="ECO:0000256" key="6">
    <source>
        <dbReference type="ARBA" id="ARBA00022741"/>
    </source>
</evidence>
<dbReference type="GO" id="GO:0008654">
    <property type="term" value="P:phospholipid biosynthetic process"/>
    <property type="evidence" value="ECO:0007669"/>
    <property type="project" value="UniProtKB-KW"/>
</dbReference>
<organism evidence="14 15">
    <name type="scientific">Megasphaera stantonii</name>
    <dbReference type="NCBI Taxonomy" id="2144175"/>
    <lineage>
        <taxon>Bacteria</taxon>
        <taxon>Bacillati</taxon>
        <taxon>Bacillota</taxon>
        <taxon>Negativicutes</taxon>
        <taxon>Veillonellales</taxon>
        <taxon>Veillonellaceae</taxon>
        <taxon>Megasphaera</taxon>
    </lineage>
</organism>
<dbReference type="SMART" id="SM00046">
    <property type="entry name" value="DAGKc"/>
    <property type="match status" value="1"/>
</dbReference>
<evidence type="ECO:0000313" key="14">
    <source>
        <dbReference type="EMBL" id="AXL21367.1"/>
    </source>
</evidence>
<evidence type="ECO:0000256" key="1">
    <source>
        <dbReference type="ARBA" id="ARBA00001946"/>
    </source>
</evidence>
<dbReference type="InterPro" id="IPR050187">
    <property type="entry name" value="Lipid_Phosphate_FormReg"/>
</dbReference>
<dbReference type="InterPro" id="IPR005218">
    <property type="entry name" value="Diacylglycerol/lipid_kinase"/>
</dbReference>
<keyword evidence="9" id="KW-0460">Magnesium</keyword>
<dbReference type="PANTHER" id="PTHR12358:SF106">
    <property type="entry name" value="LIPID KINASE YEGS"/>
    <property type="match status" value="1"/>
</dbReference>
<comment type="similarity">
    <text evidence="2">Belongs to the diacylglycerol/lipid kinase family.</text>
</comment>
<feature type="domain" description="DAGKc" evidence="13">
    <location>
        <begin position="1"/>
        <end position="127"/>
    </location>
</feature>
<dbReference type="GO" id="GO:0004143">
    <property type="term" value="F:ATP-dependent diacylglycerol kinase activity"/>
    <property type="evidence" value="ECO:0007669"/>
    <property type="project" value="TreeGrafter"/>
</dbReference>
<dbReference type="InterPro" id="IPR001206">
    <property type="entry name" value="Diacylglycerol_kinase_cat_dom"/>
</dbReference>
<dbReference type="GO" id="GO:0046872">
    <property type="term" value="F:metal ion binding"/>
    <property type="evidence" value="ECO:0007669"/>
    <property type="project" value="UniProtKB-KW"/>
</dbReference>
<evidence type="ECO:0000256" key="8">
    <source>
        <dbReference type="ARBA" id="ARBA00022840"/>
    </source>
</evidence>
<evidence type="ECO:0000313" key="15">
    <source>
        <dbReference type="Proteomes" id="UP000254337"/>
    </source>
</evidence>
<dbReference type="PANTHER" id="PTHR12358">
    <property type="entry name" value="SPHINGOSINE KINASE"/>
    <property type="match status" value="1"/>
</dbReference>
<dbReference type="InterPro" id="IPR017438">
    <property type="entry name" value="ATP-NAD_kinase_N"/>
</dbReference>
<dbReference type="EMBL" id="CP029462">
    <property type="protein sequence ID" value="AXL21367.1"/>
    <property type="molecule type" value="Genomic_DNA"/>
</dbReference>
<sequence length="310" mass="33879">MLIINPTAGRERAKYHKDALKAQLETMFDFVELRQTEKAGDATAWAKEASLAGFHAVFSMGGDGTLNETINGLAQANRPINFGFIPLGTVNDLARALRIPLHPEAAIAMLKHCRTTKVDIARANDCYFVNTIAAGIMPEAVGHVSIEQKTRLGPLAYFLTGIKALQNHQTSLFKIETDDGKMIYRSPLLIAMLTSSVGSFRNIAPQARVDDGKIWLAVFKDFTYLDLLKLVPEFLAGAPLSSEYMTLMTTTRAKIAIVDDHPLSTNMDGDEGPAFPLDLEVLPSFLTVYVPDTPDAARPHAFPLNIPGIP</sequence>
<dbReference type="InterPro" id="IPR016064">
    <property type="entry name" value="NAD/diacylglycerol_kinase_sf"/>
</dbReference>
<evidence type="ECO:0000256" key="2">
    <source>
        <dbReference type="ARBA" id="ARBA00005983"/>
    </source>
</evidence>
<evidence type="ECO:0000256" key="9">
    <source>
        <dbReference type="ARBA" id="ARBA00022842"/>
    </source>
</evidence>
<keyword evidence="12" id="KW-1208">Phospholipid metabolism</keyword>
<dbReference type="GO" id="GO:0005886">
    <property type="term" value="C:plasma membrane"/>
    <property type="evidence" value="ECO:0007669"/>
    <property type="project" value="TreeGrafter"/>
</dbReference>
<dbReference type="Pfam" id="PF19279">
    <property type="entry name" value="YegS_C"/>
    <property type="match status" value="1"/>
</dbReference>
<accession>A0A346AZS4</accession>
<evidence type="ECO:0000256" key="7">
    <source>
        <dbReference type="ARBA" id="ARBA00022777"/>
    </source>
</evidence>
<name>A0A346AZS4_9FIRM</name>
<proteinExistence type="inferred from homology"/>
<dbReference type="Pfam" id="PF00781">
    <property type="entry name" value="DAGK_cat"/>
    <property type="match status" value="1"/>
</dbReference>
<evidence type="ECO:0000256" key="5">
    <source>
        <dbReference type="ARBA" id="ARBA00022723"/>
    </source>
</evidence>
<dbReference type="SUPFAM" id="SSF111331">
    <property type="entry name" value="NAD kinase/diacylglycerol kinase-like"/>
    <property type="match status" value="1"/>
</dbReference>
<dbReference type="GO" id="GO:0005524">
    <property type="term" value="F:ATP binding"/>
    <property type="evidence" value="ECO:0007669"/>
    <property type="project" value="UniProtKB-KW"/>
</dbReference>
<keyword evidence="5" id="KW-0479">Metal-binding</keyword>
<evidence type="ECO:0000256" key="4">
    <source>
        <dbReference type="ARBA" id="ARBA00022679"/>
    </source>
</evidence>